<dbReference type="GO" id="GO:0050661">
    <property type="term" value="F:NADP binding"/>
    <property type="evidence" value="ECO:0007669"/>
    <property type="project" value="UniProtKB-UniRule"/>
</dbReference>
<feature type="binding site" evidence="9">
    <location>
        <begin position="76"/>
        <end position="79"/>
    </location>
    <ligand>
        <name>FMN</name>
        <dbReference type="ChEBI" id="CHEBI:58210"/>
    </ligand>
</feature>
<accession>N1JGI4</accession>
<keyword evidence="14" id="KW-1185">Reference proteome</keyword>
<comment type="cofactor">
    <cofactor evidence="2 9">
        <name>FAD</name>
        <dbReference type="ChEBI" id="CHEBI:57692"/>
    </cofactor>
</comment>
<evidence type="ECO:0000256" key="10">
    <source>
        <dbReference type="SAM" id="MobiDB-lite"/>
    </source>
</evidence>
<evidence type="ECO:0000256" key="8">
    <source>
        <dbReference type="ARBA" id="ARBA00023002"/>
    </source>
</evidence>
<dbReference type="GO" id="GO:0005829">
    <property type="term" value="C:cytosol"/>
    <property type="evidence" value="ECO:0007669"/>
    <property type="project" value="EnsemblFungi"/>
</dbReference>
<dbReference type="PROSITE" id="PS51384">
    <property type="entry name" value="FAD_FR"/>
    <property type="match status" value="1"/>
</dbReference>
<dbReference type="InParanoid" id="N1JGI4"/>
<dbReference type="InterPro" id="IPR039261">
    <property type="entry name" value="FNR_nucleotide-bd"/>
</dbReference>
<proteinExistence type="inferred from homology"/>
<organism evidence="13 14">
    <name type="scientific">Blumeria graminis f. sp. hordei (strain DH14)</name>
    <name type="common">Barley powdery mildew</name>
    <name type="synonym">Oidium monilioides f. sp. hordei</name>
    <dbReference type="NCBI Taxonomy" id="546991"/>
    <lineage>
        <taxon>Eukaryota</taxon>
        <taxon>Fungi</taxon>
        <taxon>Dikarya</taxon>
        <taxon>Ascomycota</taxon>
        <taxon>Pezizomycotina</taxon>
        <taxon>Leotiomycetes</taxon>
        <taxon>Erysiphales</taxon>
        <taxon>Erysiphaceae</taxon>
        <taxon>Blumeria</taxon>
        <taxon>Blumeria hordei</taxon>
    </lineage>
</organism>
<evidence type="ECO:0000256" key="4">
    <source>
        <dbReference type="ARBA" id="ARBA00022630"/>
    </source>
</evidence>
<keyword evidence="9" id="KW-0496">Mitochondrion</keyword>
<dbReference type="HAMAP" id="MF_03178">
    <property type="entry name" value="NDOR1"/>
    <property type="match status" value="1"/>
</dbReference>
<dbReference type="Pfam" id="PF00175">
    <property type="entry name" value="NAD_binding_1"/>
    <property type="match status" value="1"/>
</dbReference>
<dbReference type="InterPro" id="IPR029039">
    <property type="entry name" value="Flavoprotein-like_sf"/>
</dbReference>
<keyword evidence="6 9" id="KW-0274">FAD</keyword>
<comment type="similarity">
    <text evidence="9">Belongs to the NADPH-dependent diflavin oxidoreductase NDOR1 family.</text>
</comment>
<dbReference type="InterPro" id="IPR001433">
    <property type="entry name" value="OxRdtase_FAD/NAD-bd"/>
</dbReference>
<keyword evidence="5 9" id="KW-0288">FMN</keyword>
<dbReference type="AlphaFoldDB" id="N1JGI4"/>
<keyword evidence="4 9" id="KW-0285">Flavoprotein</keyword>
<sequence>MPYAKSRSIMAENINALNHGRTALILYGSETGNSEDVALQLGDLMKRLRFVTRTSEMDTVDLNTLLNFSIVVLVISTAGQGEFPQNARIFWKKLLRKRLPPNCLCHVSFTTFGLGDSSYIKFNVAARKLHKRLLQLGAKEIYQPGEADDQHPDGLDGTYLSWSHGFRSFLLASYPLAESLAPIPPEEFLHPEYSIEIDHEYMNSTSLSPIQFNDHDKGYSRNTLVNLKPELEIVNTGIDSVGQSSSNSKPLHSQSCIESSPDPKDCLAPDLSCQSLPPEYEHIPIPNSYKAKLKCNKRMTPNSHFQDVRELSFIVKEELNYQPGDSIIIYPKNFPGDVDTLIKLMKWEDVADKPLRFVTQNLEYTRNDIFVPPTSYLHTISHSTLRQLLTHNLDITAIPKRRFFEFIAQHTEDPMHRDRLFEFANPMFTDEFYDYTSRPRRSILEVLQDFPSVSLPWKYVLDIFPVMRGRAYSIASGGAEKSVCLKSEKAVKITILVAIVEYRTILKKIRRGLCSRYLAYLKEDTEIRIVLKRSDSFYKLAQKSPQLPLILVGPGTGIAPCRSLILERGLQMLTPNNDAEIGQNCLFFGGRNRAADYFYKEEWTATHLRTRVFPAFSRDQAKKVYVQDLIRLEANLVSTLILVQGAIIYICGSSGSMPLGVKEALIYALTSCELKLDGVPFTRESALLKLAELEKNGRFIQETW</sequence>
<dbReference type="GO" id="GO:0034599">
    <property type="term" value="P:cellular response to oxidative stress"/>
    <property type="evidence" value="ECO:0007669"/>
    <property type="project" value="EnsemblFungi"/>
</dbReference>
<feature type="binding site" evidence="9">
    <location>
        <begin position="114"/>
        <end position="123"/>
    </location>
    <ligand>
        <name>FMN</name>
        <dbReference type="ChEBI" id="CHEBI:58210"/>
    </ligand>
</feature>
<comment type="function">
    <text evidence="9">NADPH-dependent reductase which is a central component of the cytosolic iron-sulfur (Fe-S) protein assembly (CIA) machinery. Transfers electrons from NADPH via its FAD and FMN prosthetic groups to the [2Fe-2S] cluster of DRE2, another key component of the CIA machinery. In turn, this reduced cluster provides electrons for assembly of cytosolic iron-sulfur cluster proteins. Positively controls H(2)O(2)-induced cell death.</text>
</comment>
<dbReference type="InterPro" id="IPR003097">
    <property type="entry name" value="CysJ-like_FAD-binding"/>
</dbReference>
<dbReference type="PRINTS" id="PR00371">
    <property type="entry name" value="FPNCR"/>
</dbReference>
<feature type="binding site" evidence="9">
    <location>
        <position position="149"/>
    </location>
    <ligand>
        <name>FMN</name>
        <dbReference type="ChEBI" id="CHEBI:58210"/>
    </ligand>
</feature>
<comment type="caution">
    <text evidence="13">The sequence shown here is derived from an EMBL/GenBank/DDBJ whole genome shotgun (WGS) entry which is preliminary data.</text>
</comment>
<dbReference type="PRINTS" id="PR00369">
    <property type="entry name" value="FLAVODOXIN"/>
</dbReference>
<dbReference type="eggNOG" id="KOG1159">
    <property type="taxonomic scope" value="Eukaryota"/>
</dbReference>
<keyword evidence="8 9" id="KW-0560">Oxidoreductase</keyword>
<dbReference type="GO" id="GO:0005739">
    <property type="term" value="C:mitochondrion"/>
    <property type="evidence" value="ECO:0007669"/>
    <property type="project" value="UniProtKB-SubCell"/>
</dbReference>
<reference evidence="13 14" key="1">
    <citation type="journal article" date="2010" name="Science">
        <title>Genome expansion and gene loss in powdery mildew fungi reveal tradeoffs in extreme parasitism.</title>
        <authorList>
            <person name="Spanu P.D."/>
            <person name="Abbott J.C."/>
            <person name="Amselem J."/>
            <person name="Burgis T.A."/>
            <person name="Soanes D.M."/>
            <person name="Stueber K."/>
            <person name="Ver Loren van Themaat E."/>
            <person name="Brown J.K.M."/>
            <person name="Butcher S.A."/>
            <person name="Gurr S.J."/>
            <person name="Lebrun M.-H."/>
            <person name="Ridout C.J."/>
            <person name="Schulze-Lefert P."/>
            <person name="Talbot N.J."/>
            <person name="Ahmadinejad N."/>
            <person name="Ametz C."/>
            <person name="Barton G.R."/>
            <person name="Benjdia M."/>
            <person name="Bidzinski P."/>
            <person name="Bindschedler L.V."/>
            <person name="Both M."/>
            <person name="Brewer M.T."/>
            <person name="Cadle-Davidson L."/>
            <person name="Cadle-Davidson M.M."/>
            <person name="Collemare J."/>
            <person name="Cramer R."/>
            <person name="Frenkel O."/>
            <person name="Godfrey D."/>
            <person name="Harriman J."/>
            <person name="Hoede C."/>
            <person name="King B.C."/>
            <person name="Klages S."/>
            <person name="Kleemann J."/>
            <person name="Knoll D."/>
            <person name="Koti P.S."/>
            <person name="Kreplak J."/>
            <person name="Lopez-Ruiz F.J."/>
            <person name="Lu X."/>
            <person name="Maekawa T."/>
            <person name="Mahanil S."/>
            <person name="Micali C."/>
            <person name="Milgroom M.G."/>
            <person name="Montana G."/>
            <person name="Noir S."/>
            <person name="O'Connell R.J."/>
            <person name="Oberhaensli S."/>
            <person name="Parlange F."/>
            <person name="Pedersen C."/>
            <person name="Quesneville H."/>
            <person name="Reinhardt R."/>
            <person name="Rott M."/>
            <person name="Sacristan S."/>
            <person name="Schmidt S.M."/>
            <person name="Schoen M."/>
            <person name="Skamnioti P."/>
            <person name="Sommer H."/>
            <person name="Stephens A."/>
            <person name="Takahara H."/>
            <person name="Thordal-Christensen H."/>
            <person name="Vigouroux M."/>
            <person name="Wessling R."/>
            <person name="Wicker T."/>
            <person name="Panstruga R."/>
        </authorList>
    </citation>
    <scope>NUCLEOTIDE SEQUENCE [LARGE SCALE GENOMIC DNA]</scope>
    <source>
        <strain evidence="13">DH14</strain>
    </source>
</reference>
<dbReference type="GO" id="GO:0010181">
    <property type="term" value="F:FMN binding"/>
    <property type="evidence" value="ECO:0007669"/>
    <property type="project" value="UniProtKB-UniRule"/>
</dbReference>
<feature type="binding site" evidence="9">
    <location>
        <begin position="29"/>
        <end position="34"/>
    </location>
    <ligand>
        <name>FMN</name>
        <dbReference type="ChEBI" id="CHEBI:58210"/>
    </ligand>
</feature>
<dbReference type="Gene3D" id="3.40.50.80">
    <property type="entry name" value="Nucleotide-binding domain of ferredoxin-NADP reductase (FNR) module"/>
    <property type="match status" value="1"/>
</dbReference>
<comment type="cofactor">
    <cofactor evidence="1 9">
        <name>FMN</name>
        <dbReference type="ChEBI" id="CHEBI:58210"/>
    </cofactor>
</comment>
<evidence type="ECO:0000256" key="3">
    <source>
        <dbReference type="ARBA" id="ARBA00022490"/>
    </source>
</evidence>
<feature type="domain" description="FAD-binding FR-type" evidence="12">
    <location>
        <begin position="286"/>
        <end position="539"/>
    </location>
</feature>
<feature type="domain" description="Flavodoxin-like" evidence="11">
    <location>
        <begin position="23"/>
        <end position="167"/>
    </location>
</feature>
<keyword evidence="7 9" id="KW-0521">NADP</keyword>
<keyword evidence="3 9" id="KW-0963">Cytoplasm</keyword>
<dbReference type="Proteomes" id="UP000015441">
    <property type="component" value="Unassembled WGS sequence"/>
</dbReference>
<dbReference type="Pfam" id="PF00258">
    <property type="entry name" value="Flavodoxin_1"/>
    <property type="match status" value="1"/>
</dbReference>
<feature type="binding site" evidence="9">
    <location>
        <begin position="470"/>
        <end position="473"/>
    </location>
    <ligand>
        <name>FAD</name>
        <dbReference type="ChEBI" id="CHEBI:57692"/>
    </ligand>
</feature>
<dbReference type="InterPro" id="IPR001094">
    <property type="entry name" value="Flavdoxin-like"/>
</dbReference>
<dbReference type="GO" id="GO:0006809">
    <property type="term" value="P:nitric oxide biosynthetic process"/>
    <property type="evidence" value="ECO:0007669"/>
    <property type="project" value="EnsemblFungi"/>
</dbReference>
<dbReference type="PANTHER" id="PTHR19384:SF10">
    <property type="entry name" value="NADPH-DEPENDENT DIFLAVIN OXIDOREDUCTASE 1"/>
    <property type="match status" value="1"/>
</dbReference>
<dbReference type="OrthoDB" id="1856718at2759"/>
<dbReference type="GO" id="GO:0050660">
    <property type="term" value="F:flavin adenine dinucleotide binding"/>
    <property type="evidence" value="ECO:0007669"/>
    <property type="project" value="UniProtKB-UniRule"/>
</dbReference>
<feature type="binding site" evidence="9">
    <location>
        <begin position="512"/>
        <end position="515"/>
    </location>
    <ligand>
        <name>FAD</name>
        <dbReference type="ChEBI" id="CHEBI:57692"/>
    </ligand>
</feature>
<dbReference type="Pfam" id="PF00667">
    <property type="entry name" value="FAD_binding_1"/>
    <property type="match status" value="1"/>
</dbReference>
<feature type="binding site" evidence="9">
    <location>
        <begin position="617"/>
        <end position="618"/>
    </location>
    <ligand>
        <name>NADP(+)</name>
        <dbReference type="ChEBI" id="CHEBI:58349"/>
    </ligand>
</feature>
<dbReference type="InterPro" id="IPR001709">
    <property type="entry name" value="Flavoprot_Pyr_Nucl_cyt_Rdtase"/>
</dbReference>
<dbReference type="GO" id="GO:0045429">
    <property type="term" value="P:positive regulation of nitric oxide biosynthetic process"/>
    <property type="evidence" value="ECO:0007669"/>
    <property type="project" value="EnsemblFungi"/>
</dbReference>
<dbReference type="InterPro" id="IPR017938">
    <property type="entry name" value="Riboflavin_synthase-like_b-brl"/>
</dbReference>
<dbReference type="InterPro" id="IPR028879">
    <property type="entry name" value="NDOR1"/>
</dbReference>
<dbReference type="Gene3D" id="2.40.30.10">
    <property type="entry name" value="Translation factors"/>
    <property type="match status" value="1"/>
</dbReference>
<evidence type="ECO:0000256" key="9">
    <source>
        <dbReference type="HAMAP-Rule" id="MF_03178"/>
    </source>
</evidence>
<dbReference type="FunFam" id="1.20.990.10:FF:000013">
    <property type="entry name" value="NADPH-dependent diflavin oxidoreductase 1"/>
    <property type="match status" value="1"/>
</dbReference>
<evidence type="ECO:0000256" key="7">
    <source>
        <dbReference type="ARBA" id="ARBA00022857"/>
    </source>
</evidence>
<dbReference type="SUPFAM" id="SSF52218">
    <property type="entry name" value="Flavoproteins"/>
    <property type="match status" value="1"/>
</dbReference>
<dbReference type="HOGENOM" id="CLU_001570_17_6_1"/>
<protein>
    <recommendedName>
        <fullName evidence="9">NADPH-dependent diflavin oxidoreductase 1</fullName>
        <ecNumber evidence="9">1.18.1.-</ecNumber>
    </recommendedName>
    <alternativeName>
        <fullName evidence="9">NADPH-dependent FMN and FAD-containing oxidoreductase</fullName>
    </alternativeName>
</protein>
<dbReference type="STRING" id="546991.N1JGI4"/>
<comment type="caution">
    <text evidence="9">Lacks conserved residue(s) required for the propagation of feature annotation.</text>
</comment>
<feature type="binding site" evidence="9">
    <location>
        <position position="704"/>
    </location>
    <ligand>
        <name>FAD</name>
        <dbReference type="ChEBI" id="CHEBI:57692"/>
    </ligand>
</feature>
<feature type="compositionally biased region" description="Polar residues" evidence="10">
    <location>
        <begin position="239"/>
        <end position="258"/>
    </location>
</feature>
<dbReference type="InterPro" id="IPR023173">
    <property type="entry name" value="NADPH_Cyt_P450_Rdtase_alpha"/>
</dbReference>
<evidence type="ECO:0000256" key="6">
    <source>
        <dbReference type="ARBA" id="ARBA00022827"/>
    </source>
</evidence>
<gene>
    <name evidence="9" type="primary">TAH18</name>
    <name evidence="13" type="ORF">BGHDH14_bgh05401</name>
</gene>
<evidence type="ECO:0000313" key="14">
    <source>
        <dbReference type="Proteomes" id="UP000015441"/>
    </source>
</evidence>
<dbReference type="SUPFAM" id="SSF63380">
    <property type="entry name" value="Riboflavin synthase domain-like"/>
    <property type="match status" value="1"/>
</dbReference>
<feature type="region of interest" description="Disordered" evidence="10">
    <location>
        <begin position="239"/>
        <end position="263"/>
    </location>
</feature>
<dbReference type="PANTHER" id="PTHR19384">
    <property type="entry name" value="NITRIC OXIDE SYNTHASE-RELATED"/>
    <property type="match status" value="1"/>
</dbReference>
<dbReference type="FunFam" id="3.40.50.360:FF:000034">
    <property type="entry name" value="NADPH-dependent diflavin oxidoreductase 1"/>
    <property type="match status" value="1"/>
</dbReference>
<dbReference type="InterPro" id="IPR017927">
    <property type="entry name" value="FAD-bd_FR_type"/>
</dbReference>
<comment type="similarity">
    <text evidence="9">In the N-terminal section; belongs to the flavodoxin family.</text>
</comment>
<comment type="subunit">
    <text evidence="9">Interacts with DRE2; as part of the cytosolic iron-sulfur (Fe-S) protein assembly (CIA) machinery.</text>
</comment>
<dbReference type="GO" id="GO:0016226">
    <property type="term" value="P:iron-sulfur cluster assembly"/>
    <property type="evidence" value="ECO:0007669"/>
    <property type="project" value="UniProtKB-UniRule"/>
</dbReference>
<feature type="binding site" evidence="9">
    <location>
        <position position="556"/>
    </location>
    <ligand>
        <name>NADP(+)</name>
        <dbReference type="ChEBI" id="CHEBI:58349"/>
    </ligand>
</feature>
<evidence type="ECO:0000259" key="12">
    <source>
        <dbReference type="PROSITE" id="PS51384"/>
    </source>
</evidence>
<dbReference type="GO" id="GO:0097361">
    <property type="term" value="C:cytosolic [4Fe-4S] assembly targeting complex"/>
    <property type="evidence" value="ECO:0007669"/>
    <property type="project" value="EnsemblFungi"/>
</dbReference>
<dbReference type="EC" id="1.18.1.-" evidence="9"/>
<dbReference type="PROSITE" id="PS50902">
    <property type="entry name" value="FLAVODOXIN_LIKE"/>
    <property type="match status" value="1"/>
</dbReference>
<feature type="binding site" evidence="9">
    <location>
        <begin position="623"/>
        <end position="627"/>
    </location>
    <ligand>
        <name>NADP(+)</name>
        <dbReference type="ChEBI" id="CHEBI:58349"/>
    </ligand>
</feature>
<dbReference type="EMBL" id="CAUH01005658">
    <property type="protein sequence ID" value="CCU81974.1"/>
    <property type="molecule type" value="Genomic_DNA"/>
</dbReference>
<evidence type="ECO:0000313" key="13">
    <source>
        <dbReference type="EMBL" id="CCU81974.1"/>
    </source>
</evidence>
<comment type="similarity">
    <text evidence="9">In the C-terminal section; belongs to the flavoprotein pyridine nucleotide cytochrome reductase family.</text>
</comment>
<evidence type="ECO:0000256" key="5">
    <source>
        <dbReference type="ARBA" id="ARBA00022643"/>
    </source>
</evidence>
<comment type="subcellular location">
    <subcellularLocation>
        <location evidence="9">Cytoplasm</location>
    </subcellularLocation>
    <subcellularLocation>
        <location evidence="9">Mitochondrion</location>
    </subcellularLocation>
    <text evidence="9">Relocalizes to mitochondria after H(2)O(2) exposure.</text>
</comment>
<comment type="catalytic activity">
    <reaction evidence="9">
        <text>2 oxidized [2Fe-2S]-[protein] + NADPH = 2 reduced [2Fe-2S]-[protein] + NADP(+) + H(+)</text>
        <dbReference type="Rhea" id="RHEA:67716"/>
        <dbReference type="Rhea" id="RHEA-COMP:17327"/>
        <dbReference type="Rhea" id="RHEA-COMP:17328"/>
        <dbReference type="ChEBI" id="CHEBI:15378"/>
        <dbReference type="ChEBI" id="CHEBI:33737"/>
        <dbReference type="ChEBI" id="CHEBI:33738"/>
        <dbReference type="ChEBI" id="CHEBI:57783"/>
        <dbReference type="ChEBI" id="CHEBI:58349"/>
    </reaction>
</comment>
<dbReference type="FunCoup" id="N1JGI4">
    <property type="interactions" value="704"/>
</dbReference>
<evidence type="ECO:0000256" key="1">
    <source>
        <dbReference type="ARBA" id="ARBA00001917"/>
    </source>
</evidence>
<dbReference type="Gene3D" id="1.20.990.10">
    <property type="entry name" value="NADPH-cytochrome p450 Reductase, Chain A, domain 3"/>
    <property type="match status" value="1"/>
</dbReference>
<dbReference type="SUPFAM" id="SSF52343">
    <property type="entry name" value="Ferredoxin reductase-like, C-terminal NADP-linked domain"/>
    <property type="match status" value="1"/>
</dbReference>
<dbReference type="GO" id="GO:0160246">
    <property type="term" value="F:NADPH-iron-sulfur [2Fe-2S] protein oxidoreductase activity"/>
    <property type="evidence" value="ECO:0007669"/>
    <property type="project" value="EnsemblFungi"/>
</dbReference>
<dbReference type="Gene3D" id="3.40.50.360">
    <property type="match status" value="1"/>
</dbReference>
<evidence type="ECO:0000256" key="2">
    <source>
        <dbReference type="ARBA" id="ARBA00001974"/>
    </source>
</evidence>
<dbReference type="InterPro" id="IPR008254">
    <property type="entry name" value="Flavodoxin/NO_synth"/>
</dbReference>
<name>N1JGI4_BLUG1</name>
<evidence type="ECO:0000259" key="11">
    <source>
        <dbReference type="PROSITE" id="PS50902"/>
    </source>
</evidence>
<dbReference type="GO" id="GO:0016651">
    <property type="term" value="F:oxidoreductase activity, acting on NAD(P)H"/>
    <property type="evidence" value="ECO:0007669"/>
    <property type="project" value="UniProtKB-UniRule"/>
</dbReference>
<feature type="binding site" evidence="9">
    <location>
        <position position="440"/>
    </location>
    <ligand>
        <name>FAD</name>
        <dbReference type="ChEBI" id="CHEBI:57692"/>
    </ligand>
</feature>